<dbReference type="GO" id="GO:0016747">
    <property type="term" value="F:acyltransferase activity, transferring groups other than amino-acyl groups"/>
    <property type="evidence" value="ECO:0007669"/>
    <property type="project" value="InterPro"/>
</dbReference>
<reference evidence="3" key="1">
    <citation type="submission" date="2014-09" db="EMBL/GenBank/DDBJ databases">
        <title>Whole genome shotgun sequence of Streptomyces sp. NBRC 110027.</title>
        <authorList>
            <person name="Komaki H."/>
            <person name="Ichikawa N."/>
            <person name="Katano-Makiyama Y."/>
            <person name="Hosoyama A."/>
            <person name="Hashimoto M."/>
            <person name="Uohara A."/>
            <person name="Kitahashi Y."/>
            <person name="Ohji S."/>
            <person name="Kimura A."/>
            <person name="Yamazoe A."/>
            <person name="Igarashi Y."/>
            <person name="Fujita N."/>
        </authorList>
    </citation>
    <scope>NUCLEOTIDE SEQUENCE [LARGE SCALE GENOMIC DNA]</scope>
    <source>
        <strain evidence="3">NBRC 110027</strain>
    </source>
</reference>
<protein>
    <submittedName>
        <fullName evidence="2">Putative acetyltransferase</fullName>
    </submittedName>
</protein>
<name>A0A0P4R557_9ACTN</name>
<dbReference type="Gene3D" id="3.40.630.30">
    <property type="match status" value="1"/>
</dbReference>
<keyword evidence="2" id="KW-0808">Transferase</keyword>
<dbReference type="RefSeq" id="WP_042153321.1">
    <property type="nucleotide sequence ID" value="NZ_BBNO01000003.1"/>
</dbReference>
<evidence type="ECO:0000313" key="2">
    <source>
        <dbReference type="EMBL" id="GAO08184.1"/>
    </source>
</evidence>
<dbReference type="SUPFAM" id="SSF55729">
    <property type="entry name" value="Acyl-CoA N-acyltransferases (Nat)"/>
    <property type="match status" value="1"/>
</dbReference>
<dbReference type="AlphaFoldDB" id="A0A0P4R557"/>
<dbReference type="PANTHER" id="PTHR43792:SF1">
    <property type="entry name" value="N-ACETYLTRANSFERASE DOMAIN-CONTAINING PROTEIN"/>
    <property type="match status" value="1"/>
</dbReference>
<reference evidence="2 3" key="2">
    <citation type="journal article" date="2015" name="Stand. Genomic Sci.">
        <title>Draft genome sequence of marine-derived Streptomyces sp. TP-A0598, a producer of anti-MRSA antibiotic lydicamycins.</title>
        <authorList>
            <person name="Komaki H."/>
            <person name="Ichikawa N."/>
            <person name="Hosoyama A."/>
            <person name="Fujita N."/>
            <person name="Igarashi Y."/>
        </authorList>
    </citation>
    <scope>NUCLEOTIDE SEQUENCE [LARGE SCALE GENOMIC DNA]</scope>
    <source>
        <strain evidence="2 3">NBRC 110027</strain>
    </source>
</reference>
<proteinExistence type="predicted"/>
<comment type="caution">
    <text evidence="2">The sequence shown here is derived from an EMBL/GenBank/DDBJ whole genome shotgun (WGS) entry which is preliminary data.</text>
</comment>
<dbReference type="PANTHER" id="PTHR43792">
    <property type="entry name" value="GNAT FAMILY, PUTATIVE (AFU_ORTHOLOGUE AFUA_3G00765)-RELATED-RELATED"/>
    <property type="match status" value="1"/>
</dbReference>
<organism evidence="2 3">
    <name type="scientific">Streptomyces lydicamycinicus</name>
    <dbReference type="NCBI Taxonomy" id="1546107"/>
    <lineage>
        <taxon>Bacteria</taxon>
        <taxon>Bacillati</taxon>
        <taxon>Actinomycetota</taxon>
        <taxon>Actinomycetes</taxon>
        <taxon>Kitasatosporales</taxon>
        <taxon>Streptomycetaceae</taxon>
        <taxon>Streptomyces</taxon>
    </lineage>
</organism>
<evidence type="ECO:0000259" key="1">
    <source>
        <dbReference type="PROSITE" id="PS51186"/>
    </source>
</evidence>
<accession>A0A0P4R557</accession>
<dbReference type="PROSITE" id="PS51186">
    <property type="entry name" value="GNAT"/>
    <property type="match status" value="1"/>
</dbReference>
<dbReference type="InterPro" id="IPR000182">
    <property type="entry name" value="GNAT_dom"/>
</dbReference>
<feature type="domain" description="N-acetyltransferase" evidence="1">
    <location>
        <begin position="9"/>
        <end position="176"/>
    </location>
</feature>
<dbReference type="OrthoDB" id="3533156at2"/>
<keyword evidence="3" id="KW-1185">Reference proteome</keyword>
<dbReference type="Proteomes" id="UP000048965">
    <property type="component" value="Unassembled WGS sequence"/>
</dbReference>
<evidence type="ECO:0000313" key="3">
    <source>
        <dbReference type="Proteomes" id="UP000048965"/>
    </source>
</evidence>
<dbReference type="Pfam" id="PF13302">
    <property type="entry name" value="Acetyltransf_3"/>
    <property type="match status" value="1"/>
</dbReference>
<gene>
    <name evidence="2" type="ORF">TPA0598_03_06450</name>
</gene>
<dbReference type="InterPro" id="IPR016181">
    <property type="entry name" value="Acyl_CoA_acyltransferase"/>
</dbReference>
<dbReference type="InterPro" id="IPR051531">
    <property type="entry name" value="N-acetyltransferase"/>
</dbReference>
<dbReference type="EMBL" id="BBNO01000003">
    <property type="protein sequence ID" value="GAO08184.1"/>
    <property type="molecule type" value="Genomic_DNA"/>
</dbReference>
<sequence length="184" mass="20175">MSELRTERLLLRPWRESDLGPWAAMNADPEVRAYFPDVLTPEQSAASVAGFQADLADRGWGWWALEVRATGEFIGFTGLDPVDDDMPFTGVEAGWRLARAAWGHGYATEAGAAALAFGFTTLGLPEILAVTPTTNHRSQAVMRRLGMTRNPADDFDDPDVPDGPLRRSVLYRIAAGDWRAAERG</sequence>